<sequence>MIKINCLLISLFFGFSVAVNAYQSAYCADPILEVDFDGVVIAGSKQRLVNVALSGEPMRVGWDLDFDGDKQSDLTHWSDAQFTSVVSGEVATKVQSVHRQIPRLEDGKIELSTDFGQWHGLLDSRGILLGRFEHSKRINEDRVHSIWCFTEPTRKTWQMVFQHDRAGNTIEGKKSQLVDAVEGGWAIRLGRLDLTKEKLEKEIAANKVAELVPISVQISPEGEVIAQLPQTFLPKHFLDSSINQYANSKVLWGAKVSTAGELDLIWEDLHSGQISRQRRSQMGLAWFVERPVK</sequence>
<dbReference type="RefSeq" id="WP_252085350.1">
    <property type="nucleotide sequence ID" value="NZ_CP092418.1"/>
</dbReference>
<dbReference type="Proteomes" id="UP001055658">
    <property type="component" value="Chromosome"/>
</dbReference>
<keyword evidence="1" id="KW-0732">Signal</keyword>
<feature type="signal peptide" evidence="1">
    <location>
        <begin position="1"/>
        <end position="21"/>
    </location>
</feature>
<feature type="chain" id="PRO_5047508663" description="Secreted protein" evidence="1">
    <location>
        <begin position="22"/>
        <end position="293"/>
    </location>
</feature>
<evidence type="ECO:0000313" key="2">
    <source>
        <dbReference type="EMBL" id="USD22998.1"/>
    </source>
</evidence>
<keyword evidence="3" id="KW-1185">Reference proteome</keyword>
<proteinExistence type="predicted"/>
<evidence type="ECO:0000313" key="3">
    <source>
        <dbReference type="Proteomes" id="UP001055658"/>
    </source>
</evidence>
<name>A0ABY4VFB3_9GAMM</name>
<evidence type="ECO:0000256" key="1">
    <source>
        <dbReference type="SAM" id="SignalP"/>
    </source>
</evidence>
<gene>
    <name evidence="2" type="ORF">MJO52_07670</name>
</gene>
<organism evidence="2 3">
    <name type="scientific">Microbulbifer variabilis</name>
    <dbReference type="NCBI Taxonomy" id="266805"/>
    <lineage>
        <taxon>Bacteria</taxon>
        <taxon>Pseudomonadati</taxon>
        <taxon>Pseudomonadota</taxon>
        <taxon>Gammaproteobacteria</taxon>
        <taxon>Cellvibrionales</taxon>
        <taxon>Microbulbiferaceae</taxon>
        <taxon>Microbulbifer</taxon>
    </lineage>
</organism>
<protein>
    <recommendedName>
        <fullName evidence="4">Secreted protein</fullName>
    </recommendedName>
</protein>
<accession>A0ABY4VFB3</accession>
<reference evidence="2" key="1">
    <citation type="submission" date="2022-02" db="EMBL/GenBank/DDBJ databases">
        <title>Coral-associated bacteria.</title>
        <authorList>
            <person name="Tang K."/>
            <person name="Wang X."/>
        </authorList>
    </citation>
    <scope>NUCLEOTIDE SEQUENCE</scope>
    <source>
        <strain evidence="2">SCSIO 43006</strain>
    </source>
</reference>
<evidence type="ECO:0008006" key="4">
    <source>
        <dbReference type="Google" id="ProtNLM"/>
    </source>
</evidence>
<dbReference type="EMBL" id="CP092418">
    <property type="protein sequence ID" value="USD22998.1"/>
    <property type="molecule type" value="Genomic_DNA"/>
</dbReference>